<dbReference type="InterPro" id="IPR013216">
    <property type="entry name" value="Methyltransf_11"/>
</dbReference>
<dbReference type="Proteomes" id="UP000675781">
    <property type="component" value="Unassembled WGS sequence"/>
</dbReference>
<dbReference type="PANTHER" id="PTHR43464">
    <property type="entry name" value="METHYLTRANSFERASE"/>
    <property type="match status" value="1"/>
</dbReference>
<evidence type="ECO:0000313" key="6">
    <source>
        <dbReference type="Proteomes" id="UP000675781"/>
    </source>
</evidence>
<sequence length="346" mass="35492">MAASASPSASASASASADMFSPVAASWLSQLGTLRQTVRQELVARQLAAHLPAPDVRPDTLGLARGAETAAAATEEGGAATVFGGTTGRAGIGPVGADGTLPAATAADASEAEADGVQRVRVLDLGCGQGTQALRLARAGYAVTGLDGSEPMLADFARALDAEDEAVRTRVALVRGEVTEAADRFGPGAFDVVLCHGVLMYLADPGPLLDSVARVLVPGGLLSLLVRNGDATALRPGFAGDWTVAAAAFDGSGYRNRLGVDARADRREELTAQLAERGLDVEAWYGVRVLTDYAADDAPVPADPDELALLLECEERAGRTDPYRAIAALTHLMARRRSSGDSAEGG</sequence>
<dbReference type="InterPro" id="IPR029063">
    <property type="entry name" value="SAM-dependent_MTases_sf"/>
</dbReference>
<dbReference type="GO" id="GO:0008757">
    <property type="term" value="F:S-adenosylmethionine-dependent methyltransferase activity"/>
    <property type="evidence" value="ECO:0007669"/>
    <property type="project" value="InterPro"/>
</dbReference>
<gene>
    <name evidence="5" type="ORF">KDL01_22155</name>
</gene>
<reference evidence="5" key="1">
    <citation type="submission" date="2021-04" db="EMBL/GenBank/DDBJ databases">
        <title>Genome based classification of Actinospica acidithermotolerans sp. nov., an actinobacterium isolated from an Indonesian hot spring.</title>
        <authorList>
            <person name="Kusuma A.B."/>
            <person name="Putra K.E."/>
            <person name="Nafisah S."/>
            <person name="Loh J."/>
            <person name="Nouioui I."/>
            <person name="Goodfellow M."/>
        </authorList>
    </citation>
    <scope>NUCLEOTIDE SEQUENCE</scope>
    <source>
        <strain evidence="5">CSCA 57</strain>
    </source>
</reference>
<keyword evidence="3" id="KW-0949">S-adenosyl-L-methionine</keyword>
<dbReference type="SUPFAM" id="SSF53335">
    <property type="entry name" value="S-adenosyl-L-methionine-dependent methyltransferases"/>
    <property type="match status" value="1"/>
</dbReference>
<keyword evidence="2" id="KW-0808">Transferase</keyword>
<dbReference type="Gene3D" id="3.40.50.150">
    <property type="entry name" value="Vaccinia Virus protein VP39"/>
    <property type="match status" value="1"/>
</dbReference>
<protein>
    <submittedName>
        <fullName evidence="5">Class I SAM-dependent methyltransferase</fullName>
    </submittedName>
</protein>
<dbReference type="EMBL" id="JAGSOG010000119">
    <property type="protein sequence ID" value="MBR7835995.1"/>
    <property type="molecule type" value="Genomic_DNA"/>
</dbReference>
<evidence type="ECO:0000256" key="3">
    <source>
        <dbReference type="ARBA" id="ARBA00022691"/>
    </source>
</evidence>
<dbReference type="PANTHER" id="PTHR43464:SF19">
    <property type="entry name" value="UBIQUINONE BIOSYNTHESIS O-METHYLTRANSFERASE, MITOCHONDRIAL"/>
    <property type="match status" value="1"/>
</dbReference>
<comment type="caution">
    <text evidence="5">The sequence shown here is derived from an EMBL/GenBank/DDBJ whole genome shotgun (WGS) entry which is preliminary data.</text>
</comment>
<dbReference type="Pfam" id="PF08241">
    <property type="entry name" value="Methyltransf_11"/>
    <property type="match status" value="1"/>
</dbReference>
<name>A0A941IP04_9ACTN</name>
<evidence type="ECO:0000313" key="5">
    <source>
        <dbReference type="EMBL" id="MBR7835995.1"/>
    </source>
</evidence>
<proteinExistence type="predicted"/>
<accession>A0A941IP04</accession>
<keyword evidence="6" id="KW-1185">Reference proteome</keyword>
<dbReference type="CDD" id="cd02440">
    <property type="entry name" value="AdoMet_MTases"/>
    <property type="match status" value="1"/>
</dbReference>
<dbReference type="AlphaFoldDB" id="A0A941IP04"/>
<evidence type="ECO:0000256" key="2">
    <source>
        <dbReference type="ARBA" id="ARBA00022679"/>
    </source>
</evidence>
<evidence type="ECO:0000259" key="4">
    <source>
        <dbReference type="Pfam" id="PF08241"/>
    </source>
</evidence>
<organism evidence="5 6">
    <name type="scientific">Actinospica durhamensis</name>
    <dbReference type="NCBI Taxonomy" id="1508375"/>
    <lineage>
        <taxon>Bacteria</taxon>
        <taxon>Bacillati</taxon>
        <taxon>Actinomycetota</taxon>
        <taxon>Actinomycetes</taxon>
        <taxon>Catenulisporales</taxon>
        <taxon>Actinospicaceae</taxon>
        <taxon>Actinospica</taxon>
    </lineage>
</organism>
<evidence type="ECO:0000256" key="1">
    <source>
        <dbReference type="ARBA" id="ARBA00022603"/>
    </source>
</evidence>
<dbReference type="GO" id="GO:0032259">
    <property type="term" value="P:methylation"/>
    <property type="evidence" value="ECO:0007669"/>
    <property type="project" value="UniProtKB-KW"/>
</dbReference>
<feature type="domain" description="Methyltransferase type 11" evidence="4">
    <location>
        <begin position="123"/>
        <end position="223"/>
    </location>
</feature>
<keyword evidence="1 5" id="KW-0489">Methyltransferase</keyword>